<dbReference type="EMBL" id="JBHMFI010000001">
    <property type="protein sequence ID" value="MFB9071238.1"/>
    <property type="molecule type" value="Genomic_DNA"/>
</dbReference>
<protein>
    <submittedName>
        <fullName evidence="1">Uncharacterized protein</fullName>
    </submittedName>
</protein>
<reference evidence="1 2" key="1">
    <citation type="submission" date="2024-09" db="EMBL/GenBank/DDBJ databases">
        <authorList>
            <person name="Sun Q."/>
            <person name="Mori K."/>
        </authorList>
    </citation>
    <scope>NUCLEOTIDE SEQUENCE [LARGE SCALE GENOMIC DNA]</scope>
    <source>
        <strain evidence="1 2">CCM 7609</strain>
    </source>
</reference>
<evidence type="ECO:0000313" key="2">
    <source>
        <dbReference type="Proteomes" id="UP001589575"/>
    </source>
</evidence>
<dbReference type="Proteomes" id="UP001589575">
    <property type="component" value="Unassembled WGS sequence"/>
</dbReference>
<accession>A0ABV5FX22</accession>
<gene>
    <name evidence="1" type="ORF">ACFFX0_08530</name>
</gene>
<organism evidence="1 2">
    <name type="scientific">Citricoccus parietis</name>
    <dbReference type="NCBI Taxonomy" id="592307"/>
    <lineage>
        <taxon>Bacteria</taxon>
        <taxon>Bacillati</taxon>
        <taxon>Actinomycetota</taxon>
        <taxon>Actinomycetes</taxon>
        <taxon>Micrococcales</taxon>
        <taxon>Micrococcaceae</taxon>
        <taxon>Citricoccus</taxon>
    </lineage>
</organism>
<proteinExistence type="predicted"/>
<name>A0ABV5FX22_9MICC</name>
<keyword evidence="2" id="KW-1185">Reference proteome</keyword>
<evidence type="ECO:0000313" key="1">
    <source>
        <dbReference type="EMBL" id="MFB9071238.1"/>
    </source>
</evidence>
<comment type="caution">
    <text evidence="1">The sequence shown here is derived from an EMBL/GenBank/DDBJ whole genome shotgun (WGS) entry which is preliminary data.</text>
</comment>
<sequence length="74" mass="7675">MVIGSTSPEGALYLMSLKDAGWCGYSGPRILRDAVAPLGANPWRPLPQHRDGGALSVPRLGSSSMVIGSAVLPD</sequence>